<dbReference type="Proteomes" id="UP000481360">
    <property type="component" value="Unassembled WGS sequence"/>
</dbReference>
<evidence type="ECO:0000256" key="1">
    <source>
        <dbReference type="SAM" id="SignalP"/>
    </source>
</evidence>
<dbReference type="RefSeq" id="WP_166050043.1">
    <property type="nucleotide sequence ID" value="NZ_JAAMPJ010000007.1"/>
</dbReference>
<evidence type="ECO:0000313" key="2">
    <source>
        <dbReference type="EMBL" id="NGY62534.1"/>
    </source>
</evidence>
<dbReference type="PROSITE" id="PS51257">
    <property type="entry name" value="PROKAR_LIPOPROTEIN"/>
    <property type="match status" value="1"/>
</dbReference>
<accession>A0A7C9VRC7</accession>
<reference evidence="2 3" key="1">
    <citation type="submission" date="2020-03" db="EMBL/GenBank/DDBJ databases">
        <title>Isolation and identification of active actinomycetes.</title>
        <authorList>
            <person name="Sun X."/>
        </authorList>
    </citation>
    <scope>NUCLEOTIDE SEQUENCE [LARGE SCALE GENOMIC DNA]</scope>
    <source>
        <strain evidence="2 3">NEAU-D13</strain>
    </source>
</reference>
<proteinExistence type="predicted"/>
<dbReference type="EMBL" id="JAAMPJ010000007">
    <property type="protein sequence ID" value="NGY62534.1"/>
    <property type="molecule type" value="Genomic_DNA"/>
</dbReference>
<dbReference type="AlphaFoldDB" id="A0A7C9VRC7"/>
<sequence length="225" mass="23802">MRWYLAMCAIVLAGCGTNAPALPDGLALQAKQLVGMPSPRPAELPEFSLYGDGTVLRPGPAAGALQTAEIVQIGHDRAVEFYEDAHDAGLNRDQDISNNSVVDGYTQVFVLNSGGHRFVTRAVNPEGELADFHATLHVDGTATPYQPTKIAAVAWAPDSSKDARPWPFAPPDVQIDPGLCVVLDAAQVSGLARDVPKGTRFRIGATSFVVVFRPLLPGESGCADV</sequence>
<evidence type="ECO:0008006" key="4">
    <source>
        <dbReference type="Google" id="ProtNLM"/>
    </source>
</evidence>
<keyword evidence="1" id="KW-0732">Signal</keyword>
<organism evidence="2 3">
    <name type="scientific">Lentzea alba</name>
    <dbReference type="NCBI Taxonomy" id="2714351"/>
    <lineage>
        <taxon>Bacteria</taxon>
        <taxon>Bacillati</taxon>
        <taxon>Actinomycetota</taxon>
        <taxon>Actinomycetes</taxon>
        <taxon>Pseudonocardiales</taxon>
        <taxon>Pseudonocardiaceae</taxon>
        <taxon>Lentzea</taxon>
    </lineage>
</organism>
<evidence type="ECO:0000313" key="3">
    <source>
        <dbReference type="Proteomes" id="UP000481360"/>
    </source>
</evidence>
<feature type="chain" id="PRO_5028889935" description="Lipoprotein" evidence="1">
    <location>
        <begin position="22"/>
        <end position="225"/>
    </location>
</feature>
<keyword evidence="3" id="KW-1185">Reference proteome</keyword>
<name>A0A7C9VRC7_9PSEU</name>
<comment type="caution">
    <text evidence="2">The sequence shown here is derived from an EMBL/GenBank/DDBJ whole genome shotgun (WGS) entry which is preliminary data.</text>
</comment>
<feature type="signal peptide" evidence="1">
    <location>
        <begin position="1"/>
        <end position="21"/>
    </location>
</feature>
<gene>
    <name evidence="2" type="ORF">G7043_26785</name>
</gene>
<protein>
    <recommendedName>
        <fullName evidence="4">Lipoprotein</fullName>
    </recommendedName>
</protein>